<protein>
    <submittedName>
        <fullName evidence="1">Amidophosphoribosyltransferase</fullName>
        <ecNumber evidence="1">2.4.2.14</ecNumber>
    </submittedName>
</protein>
<accession>A0A5J4RH52</accession>
<dbReference type="EMBL" id="SNRY01001214">
    <property type="protein sequence ID" value="KAA6332645.1"/>
    <property type="molecule type" value="Genomic_DNA"/>
</dbReference>
<dbReference type="GO" id="GO:0004044">
    <property type="term" value="F:amidophosphoribosyltransferase activity"/>
    <property type="evidence" value="ECO:0007669"/>
    <property type="project" value="UniProtKB-EC"/>
</dbReference>
<dbReference type="AlphaFoldDB" id="A0A5J4RH52"/>
<gene>
    <name evidence="1" type="ORF">EZS27_018868</name>
</gene>
<sequence>IAFKAAIELLKEKEMKIVIEMAYNKAKEQLHLPKEQMINYVKSIYAPFTDEEISTKIMQLLTLKTTRAKVEIVYQHLEGLHESCPNHKGDWYFSGDYPTPGGVKMVNEAFINYIEKVYQF</sequence>
<proteinExistence type="predicted"/>
<dbReference type="EC" id="2.4.2.14" evidence="1"/>
<evidence type="ECO:0000313" key="1">
    <source>
        <dbReference type="EMBL" id="KAA6332645.1"/>
    </source>
</evidence>
<name>A0A5J4RH52_9ZZZZ</name>
<organism evidence="1">
    <name type="scientific">termite gut metagenome</name>
    <dbReference type="NCBI Taxonomy" id="433724"/>
    <lineage>
        <taxon>unclassified sequences</taxon>
        <taxon>metagenomes</taxon>
        <taxon>organismal metagenomes</taxon>
    </lineage>
</organism>
<keyword evidence="1" id="KW-0328">Glycosyltransferase</keyword>
<comment type="caution">
    <text evidence="1">The sequence shown here is derived from an EMBL/GenBank/DDBJ whole genome shotgun (WGS) entry which is preliminary data.</text>
</comment>
<feature type="non-terminal residue" evidence="1">
    <location>
        <position position="1"/>
    </location>
</feature>
<reference evidence="1" key="1">
    <citation type="submission" date="2019-03" db="EMBL/GenBank/DDBJ databases">
        <title>Single cell metagenomics reveals metabolic interactions within the superorganism composed of flagellate Streblomastix strix and complex community of Bacteroidetes bacteria on its surface.</title>
        <authorList>
            <person name="Treitli S.C."/>
            <person name="Kolisko M."/>
            <person name="Husnik F."/>
            <person name="Keeling P."/>
            <person name="Hampl V."/>
        </authorList>
    </citation>
    <scope>NUCLEOTIDE SEQUENCE</scope>
    <source>
        <strain evidence="1">STM</strain>
    </source>
</reference>
<keyword evidence="1" id="KW-0808">Transferase</keyword>